<dbReference type="EMBL" id="LXPE01000001">
    <property type="protein sequence ID" value="OBA28964.1"/>
    <property type="molecule type" value="Genomic_DNA"/>
</dbReference>
<feature type="region of interest" description="Disordered" evidence="1">
    <location>
        <begin position="376"/>
        <end position="395"/>
    </location>
</feature>
<keyword evidence="4" id="KW-1185">Reference proteome</keyword>
<sequence>MVLGNFFHNSNNSHSSYHAPNSVSPSNKSQSTNLGIHIENNNNIDENVQKKLQRKETKMHQLLTDYLLEKGILLPKNIDGKKNSINGISDPNLPVEILLASQNENIFLNAVEEDKNSTQQDDNVFDNDDVDDPNSAFKNNAAGSDDFHTTHKFAIIVKLNDRVPIKLINLKILGDVLMYWYANDSKEFYKIANKDWKLNLDKCNTFIDSETMLIDENVQDMSSSPENEQGFEYKNFTEDEISNTEYLPLGTSRKQLFVNEIMKNNTISKKKGETQFAKFYDPGYYIFFMPISFHNSLPEGVFVPSARVKYLLQVSVMVSKTLWKKQQQQQKKNQNFDALSSTSGSDSESVLSSSEHNSANRSHSFINRLSSSILSGGNNDHGHAEGALSPSNHSLHSNVQTANLAMQRNGNQYNSNSIYQQQQQPNPIFDSYGIIYGESLLNIVRTAPPRELSTANKPIYVNRVWNDSLAYEISLPETYVPLESELPIKMKFTPLDKTLKIKRIRVGVVEKIFIKNKSLTTTFNQMEPLLADVNNPYYEDFINSRKKYRCLSILEVKPNRQTGHASMKEVVITNCSNDNIFQYRSNQIDSIVINSKVKFPKFVPFATSNLTKQQLNQLPPPYGVDKYELINEEVGNRPTNTEDSSVVAEEQIESYIAESNTFREVHKDFIKSTSNIPIQFINIHRRPLRGLYASSTTFNRVQVKHKLELVLRISQQIDPISKKYKHFEVVIDTPIVLLSELCESDSMELPSYNNVMVDEVARTNLDDKVRPPPAFEYVLSVPNSPQPMSPINEMFSGMKLFNGDANKNFKIPNDYLSSSDDDDENGNTNGFVPIGNISNLNLSNDKNDFLPSYQDTIGLLKGGIDDLSSDL</sequence>
<protein>
    <recommendedName>
        <fullName evidence="2">Arrestin C-terminal-like domain-containing protein</fullName>
    </recommendedName>
</protein>
<dbReference type="InterPro" id="IPR011022">
    <property type="entry name" value="Arrestin_C-like"/>
</dbReference>
<comment type="caution">
    <text evidence="3">The sequence shown here is derived from an EMBL/GenBank/DDBJ whole genome shotgun (WGS) entry which is preliminary data.</text>
</comment>
<name>A0A1B7TJQ8_9ASCO</name>
<feature type="region of interest" description="Disordered" evidence="1">
    <location>
        <begin position="333"/>
        <end position="357"/>
    </location>
</feature>
<accession>A0A1B7TJQ8</accession>
<organism evidence="3 4">
    <name type="scientific">Hanseniaspora valbyensis NRRL Y-1626</name>
    <dbReference type="NCBI Taxonomy" id="766949"/>
    <lineage>
        <taxon>Eukaryota</taxon>
        <taxon>Fungi</taxon>
        <taxon>Dikarya</taxon>
        <taxon>Ascomycota</taxon>
        <taxon>Saccharomycotina</taxon>
        <taxon>Saccharomycetes</taxon>
        <taxon>Saccharomycodales</taxon>
        <taxon>Saccharomycodaceae</taxon>
        <taxon>Hanseniaspora</taxon>
    </lineage>
</organism>
<dbReference type="SMART" id="SM01017">
    <property type="entry name" value="Arrestin_C"/>
    <property type="match status" value="1"/>
</dbReference>
<feature type="region of interest" description="Disordered" evidence="1">
    <location>
        <begin position="9"/>
        <end position="39"/>
    </location>
</feature>
<dbReference type="OrthoDB" id="2333384at2759"/>
<proteinExistence type="predicted"/>
<evidence type="ECO:0000313" key="4">
    <source>
        <dbReference type="Proteomes" id="UP000092321"/>
    </source>
</evidence>
<evidence type="ECO:0000256" key="1">
    <source>
        <dbReference type="SAM" id="MobiDB-lite"/>
    </source>
</evidence>
<evidence type="ECO:0000259" key="2">
    <source>
        <dbReference type="SMART" id="SM01017"/>
    </source>
</evidence>
<evidence type="ECO:0000313" key="3">
    <source>
        <dbReference type="EMBL" id="OBA28964.1"/>
    </source>
</evidence>
<gene>
    <name evidence="3" type="ORF">HANVADRAFT_17</name>
</gene>
<feature type="domain" description="Arrestin C-terminal-like" evidence="2">
    <location>
        <begin position="465"/>
        <end position="742"/>
    </location>
</feature>
<reference evidence="4" key="1">
    <citation type="journal article" date="2016" name="Proc. Natl. Acad. Sci. U.S.A.">
        <title>Comparative genomics of biotechnologically important yeasts.</title>
        <authorList>
            <person name="Riley R."/>
            <person name="Haridas S."/>
            <person name="Wolfe K.H."/>
            <person name="Lopes M.R."/>
            <person name="Hittinger C.T."/>
            <person name="Goeker M."/>
            <person name="Salamov A.A."/>
            <person name="Wisecaver J.H."/>
            <person name="Long T.M."/>
            <person name="Calvey C.H."/>
            <person name="Aerts A.L."/>
            <person name="Barry K.W."/>
            <person name="Choi C."/>
            <person name="Clum A."/>
            <person name="Coughlan A.Y."/>
            <person name="Deshpande S."/>
            <person name="Douglass A.P."/>
            <person name="Hanson S.J."/>
            <person name="Klenk H.-P."/>
            <person name="LaButti K.M."/>
            <person name="Lapidus A."/>
            <person name="Lindquist E.A."/>
            <person name="Lipzen A.M."/>
            <person name="Meier-Kolthoff J.P."/>
            <person name="Ohm R.A."/>
            <person name="Otillar R.P."/>
            <person name="Pangilinan J.L."/>
            <person name="Peng Y."/>
            <person name="Rokas A."/>
            <person name="Rosa C.A."/>
            <person name="Scheuner C."/>
            <person name="Sibirny A.A."/>
            <person name="Slot J.C."/>
            <person name="Stielow J.B."/>
            <person name="Sun H."/>
            <person name="Kurtzman C.P."/>
            <person name="Blackwell M."/>
            <person name="Grigoriev I.V."/>
            <person name="Jeffries T.W."/>
        </authorList>
    </citation>
    <scope>NUCLEOTIDE SEQUENCE [LARGE SCALE GENOMIC DNA]</scope>
    <source>
        <strain evidence="4">NRRL Y-1626</strain>
    </source>
</reference>
<dbReference type="Proteomes" id="UP000092321">
    <property type="component" value="Unassembled WGS sequence"/>
</dbReference>
<feature type="compositionally biased region" description="Polar residues" evidence="1">
    <location>
        <begin position="18"/>
        <end position="34"/>
    </location>
</feature>
<dbReference type="AlphaFoldDB" id="A0A1B7TJQ8"/>